<name>A0A9W4X7G0_9PROT</name>
<evidence type="ECO:0000313" key="6">
    <source>
        <dbReference type="EMBL" id="CAI3955627.1"/>
    </source>
</evidence>
<dbReference type="SUPFAM" id="SSF52540">
    <property type="entry name" value="P-loop containing nucleoside triphosphate hydrolases"/>
    <property type="match status" value="1"/>
</dbReference>
<protein>
    <submittedName>
        <fullName evidence="6 7">ATPase component (FepC)</fullName>
    </submittedName>
</protein>
<evidence type="ECO:0000313" key="8">
    <source>
        <dbReference type="Proteomes" id="UP001154255"/>
    </source>
</evidence>
<evidence type="ECO:0000256" key="2">
    <source>
        <dbReference type="ARBA" id="ARBA00022448"/>
    </source>
</evidence>
<dbReference type="InterPro" id="IPR017871">
    <property type="entry name" value="ABC_transporter-like_CS"/>
</dbReference>
<dbReference type="PROSITE" id="PS00211">
    <property type="entry name" value="ABC_TRANSPORTER_1"/>
    <property type="match status" value="1"/>
</dbReference>
<evidence type="ECO:0000313" key="9">
    <source>
        <dbReference type="Proteomes" id="UP001154259"/>
    </source>
</evidence>
<organism evidence="6 8">
    <name type="scientific">Commensalibacter communis</name>
    <dbReference type="NCBI Taxonomy" id="2972786"/>
    <lineage>
        <taxon>Bacteria</taxon>
        <taxon>Pseudomonadati</taxon>
        <taxon>Pseudomonadota</taxon>
        <taxon>Alphaproteobacteria</taxon>
        <taxon>Acetobacterales</taxon>
        <taxon>Acetobacteraceae</taxon>
    </lineage>
</organism>
<dbReference type="GO" id="GO:0016887">
    <property type="term" value="F:ATP hydrolysis activity"/>
    <property type="evidence" value="ECO:0007669"/>
    <property type="project" value="InterPro"/>
</dbReference>
<dbReference type="RefSeq" id="WP_271790524.1">
    <property type="nucleotide sequence ID" value="NZ_CAMXCM010000008.1"/>
</dbReference>
<keyword evidence="2" id="KW-0813">Transport</keyword>
<dbReference type="InterPro" id="IPR003593">
    <property type="entry name" value="AAA+_ATPase"/>
</dbReference>
<feature type="domain" description="ABC transporter" evidence="5">
    <location>
        <begin position="8"/>
        <end position="241"/>
    </location>
</feature>
<keyword evidence="9" id="KW-1185">Reference proteome</keyword>
<keyword evidence="3" id="KW-0547">Nucleotide-binding</keyword>
<dbReference type="EMBL" id="CAMXCM010000008">
    <property type="protein sequence ID" value="CAI3955627.1"/>
    <property type="molecule type" value="Genomic_DNA"/>
</dbReference>
<dbReference type="Pfam" id="PF00005">
    <property type="entry name" value="ABC_tran"/>
    <property type="match status" value="1"/>
</dbReference>
<keyword evidence="4" id="KW-0067">ATP-binding</keyword>
<dbReference type="PANTHER" id="PTHR42794:SF2">
    <property type="entry name" value="ABC TRANSPORTER ATP-BINDING PROTEIN"/>
    <property type="match status" value="1"/>
</dbReference>
<gene>
    <name evidence="7" type="ORF">R53529_LOCUS2105</name>
    <name evidence="6" type="ORF">R53530_LOCUS2102</name>
</gene>
<evidence type="ECO:0000256" key="4">
    <source>
        <dbReference type="ARBA" id="ARBA00022840"/>
    </source>
</evidence>
<reference evidence="6" key="1">
    <citation type="submission" date="2022-10" db="EMBL/GenBank/DDBJ databases">
        <authorList>
            <person name="Botero Cardona J."/>
        </authorList>
    </citation>
    <scope>NUCLEOTIDE SEQUENCE</scope>
    <source>
        <strain evidence="6">LMG 31819</strain>
        <strain evidence="7">R-53529</strain>
    </source>
</reference>
<dbReference type="EMBL" id="CAMXCS010000008">
    <property type="protein sequence ID" value="CAI3957803.1"/>
    <property type="molecule type" value="Genomic_DNA"/>
</dbReference>
<evidence type="ECO:0000256" key="3">
    <source>
        <dbReference type="ARBA" id="ARBA00022741"/>
    </source>
</evidence>
<evidence type="ECO:0000313" key="7">
    <source>
        <dbReference type="EMBL" id="CAI3957803.1"/>
    </source>
</evidence>
<dbReference type="InterPro" id="IPR027417">
    <property type="entry name" value="P-loop_NTPase"/>
</dbReference>
<dbReference type="Gene3D" id="3.40.50.300">
    <property type="entry name" value="P-loop containing nucleotide triphosphate hydrolases"/>
    <property type="match status" value="1"/>
</dbReference>
<proteinExistence type="inferred from homology"/>
<dbReference type="Proteomes" id="UP001154255">
    <property type="component" value="Unassembled WGS sequence"/>
</dbReference>
<evidence type="ECO:0000259" key="5">
    <source>
        <dbReference type="PROSITE" id="PS50893"/>
    </source>
</evidence>
<accession>A0A9W4X7G0</accession>
<dbReference type="PROSITE" id="PS50893">
    <property type="entry name" value="ABC_TRANSPORTER_2"/>
    <property type="match status" value="1"/>
</dbReference>
<evidence type="ECO:0000256" key="1">
    <source>
        <dbReference type="ARBA" id="ARBA00005417"/>
    </source>
</evidence>
<comment type="caution">
    <text evidence="6">The sequence shown here is derived from an EMBL/GenBank/DDBJ whole genome shotgun (WGS) entry which is preliminary data.</text>
</comment>
<dbReference type="Proteomes" id="UP001154259">
    <property type="component" value="Unassembled WGS sequence"/>
</dbReference>
<dbReference type="FunFam" id="3.40.50.300:FF:000134">
    <property type="entry name" value="Iron-enterobactin ABC transporter ATP-binding protein"/>
    <property type="match status" value="1"/>
</dbReference>
<dbReference type="SMART" id="SM00382">
    <property type="entry name" value="AAA"/>
    <property type="match status" value="1"/>
</dbReference>
<dbReference type="InterPro" id="IPR003439">
    <property type="entry name" value="ABC_transporter-like_ATP-bd"/>
</dbReference>
<sequence length="273" mass="29316">MKSNSSSLSVRGLNVHYGHEKIINGIDLLDIQSGKLTVLAGSNGAGKSTILRAIAGLIRARGSIEWEGKDLMTMSTNERAKIVGFMPQSISATYGLTVLESVIIASQTLTPVIGTTKHEDQALSTLERVGIIDLAMKHLGGLSGGQRQLASLAQSLVRNPKILLLDEPTSALDLRHQIEVMALLKSVASSGCIVIVVLHDLMLASNWADHLIFLHEGHIVGAGEPKAVLTSNLLEKIYGVKASIARTKQGTEHLVIHKLSTNMMLKEGEYYNG</sequence>
<dbReference type="AlphaFoldDB" id="A0A9W4X7G0"/>
<comment type="similarity">
    <text evidence="1">Belongs to the ABC transporter superfamily.</text>
</comment>
<dbReference type="CDD" id="cd03214">
    <property type="entry name" value="ABC_Iron-Siderophores_B12_Hemin"/>
    <property type="match status" value="1"/>
</dbReference>
<dbReference type="GO" id="GO:0005524">
    <property type="term" value="F:ATP binding"/>
    <property type="evidence" value="ECO:0007669"/>
    <property type="project" value="UniProtKB-KW"/>
</dbReference>
<dbReference type="PANTHER" id="PTHR42794">
    <property type="entry name" value="HEMIN IMPORT ATP-BINDING PROTEIN HMUV"/>
    <property type="match status" value="1"/>
</dbReference>